<evidence type="ECO:0000313" key="2">
    <source>
        <dbReference type="EMBL" id="KOS04808.1"/>
    </source>
</evidence>
<dbReference type="EMBL" id="LIYD01000005">
    <property type="protein sequence ID" value="KOS04808.1"/>
    <property type="molecule type" value="Genomic_DNA"/>
</dbReference>
<dbReference type="OrthoDB" id="1067458at2"/>
<accession>A0A0M8MFZ4</accession>
<reference evidence="2 3" key="1">
    <citation type="submission" date="2015-08" db="EMBL/GenBank/DDBJ databases">
        <title>Whole genome sequence of Flavobacterium akiainvivens IK-1T, from decaying Wikstroemia oahuensis, an endemic Hawaiian shrub.</title>
        <authorList>
            <person name="Wan X."/>
            <person name="Hou S."/>
            <person name="Saito J."/>
            <person name="Donachie S."/>
        </authorList>
    </citation>
    <scope>NUCLEOTIDE SEQUENCE [LARGE SCALE GENOMIC DNA]</scope>
    <source>
        <strain evidence="2 3">IK-1</strain>
    </source>
</reference>
<proteinExistence type="predicted"/>
<dbReference type="STRING" id="1202724.AM493_01175"/>
<dbReference type="RefSeq" id="WP_054405850.1">
    <property type="nucleotide sequence ID" value="NZ_FOYA01000004.1"/>
</dbReference>
<sequence>MKIKLLLLFITSILFVGCGPEAPDIFNSMVKKFATSEGYISLNELSELKTYIEQNPDEPDFSPFLTNEKVDDNKLAAFLKKQKYKLETPYNPKNDTVKIYIENSLSMLGYISNKGSNFKTSIQELLFTADEFKGYSTNYISDSIYPTYPEKLSTDDIININRVSFSKNGASNSKLEAIFKQVLSEADKNTVSILVSDCIYSLQKGGSSELLNSLKTTTRQAFKNGGAKYKNFSILILKLDSEFSGSYFDRRDHEYKNVNTPRPFYVVVMGEDAAVSNFKSTTNIKYTNSYTINTNQYAPYHTIVNTNTGSGFKPDREYSDKNSIRGIQDIVVNERVSKTFTFSVAVDMSSVPVDENIIKDPKSYSITAGNYKITGITAYNDKQVKPASVNLIKKSSTPPTHIVHFAATKPVYTNVTFGLKREIPNWVTNTHTVNDTIPAQFSNNTTFGFKYLVEGINEAINKNTSNNYFTITITIN</sequence>
<evidence type="ECO:0000256" key="1">
    <source>
        <dbReference type="SAM" id="SignalP"/>
    </source>
</evidence>
<dbReference type="PROSITE" id="PS51257">
    <property type="entry name" value="PROKAR_LIPOPROTEIN"/>
    <property type="match status" value="1"/>
</dbReference>
<organism evidence="2 3">
    <name type="scientific">Flavobacterium akiainvivens</name>
    <dbReference type="NCBI Taxonomy" id="1202724"/>
    <lineage>
        <taxon>Bacteria</taxon>
        <taxon>Pseudomonadati</taxon>
        <taxon>Bacteroidota</taxon>
        <taxon>Flavobacteriia</taxon>
        <taxon>Flavobacteriales</taxon>
        <taxon>Flavobacteriaceae</taxon>
        <taxon>Flavobacterium</taxon>
    </lineage>
</organism>
<dbReference type="Proteomes" id="UP000037755">
    <property type="component" value="Unassembled WGS sequence"/>
</dbReference>
<evidence type="ECO:0008006" key="4">
    <source>
        <dbReference type="Google" id="ProtNLM"/>
    </source>
</evidence>
<dbReference type="AlphaFoldDB" id="A0A0M8MFZ4"/>
<evidence type="ECO:0000313" key="3">
    <source>
        <dbReference type="Proteomes" id="UP000037755"/>
    </source>
</evidence>
<gene>
    <name evidence="2" type="ORF">AM493_01175</name>
</gene>
<keyword evidence="1" id="KW-0732">Signal</keyword>
<dbReference type="PATRIC" id="fig|1202724.3.peg.235"/>
<protein>
    <recommendedName>
        <fullName evidence="4">Lipoprotein</fullName>
    </recommendedName>
</protein>
<comment type="caution">
    <text evidence="2">The sequence shown here is derived from an EMBL/GenBank/DDBJ whole genome shotgun (WGS) entry which is preliminary data.</text>
</comment>
<feature type="chain" id="PRO_5005818318" description="Lipoprotein" evidence="1">
    <location>
        <begin position="19"/>
        <end position="476"/>
    </location>
</feature>
<name>A0A0M8MFZ4_9FLAO</name>
<feature type="signal peptide" evidence="1">
    <location>
        <begin position="1"/>
        <end position="18"/>
    </location>
</feature>
<keyword evidence="3" id="KW-1185">Reference proteome</keyword>